<evidence type="ECO:0000313" key="2">
    <source>
        <dbReference type="Proteomes" id="UP000248329"/>
    </source>
</evidence>
<accession>A0AC61L4F9</accession>
<protein>
    <submittedName>
        <fullName evidence="1">Flagellin</fullName>
    </submittedName>
</protein>
<name>A0AC61L4F9_9EURY</name>
<gene>
    <name evidence="1" type="ORF">C4B59_04965</name>
</gene>
<reference evidence="1" key="1">
    <citation type="submission" date="2018-01" db="EMBL/GenBank/DDBJ databases">
        <authorList>
            <person name="Krukenberg V."/>
        </authorList>
    </citation>
    <scope>NUCLEOTIDE SEQUENCE</scope>
    <source>
        <strain evidence="1">E20ANME2</strain>
    </source>
</reference>
<keyword evidence="1" id="KW-0969">Cilium</keyword>
<evidence type="ECO:0000313" key="1">
    <source>
        <dbReference type="EMBL" id="PXF61304.1"/>
    </source>
</evidence>
<dbReference type="EMBL" id="PQXF01000006">
    <property type="protein sequence ID" value="PXF61304.1"/>
    <property type="molecule type" value="Genomic_DNA"/>
</dbReference>
<keyword evidence="1" id="KW-0282">Flagellum</keyword>
<sequence length="224" mass="23552">MNILKFLGKFKDFGKDEKAFTGLEAAIVLTAFVVVAAVFSYVVLGAGFFTSEKSKEVIHTGMDQATSSVELAGDVIGHKNTSATSDGTNRLGAVTVYIQLTAGNNPVDLSKLTVAYADQYVYNGSLTYTDTGGSPYQSIEANSAGEWDFAFVAGQDGDHGDDDVMLETGEMAQVKIYLPTEAGNGIGGVAINKQLQVELKPASGASLAIEKTVPGAIDTIMVLY</sequence>
<organism evidence="1 2">
    <name type="scientific">Candidatus Methanogaster sp</name>
    <dbReference type="NCBI Taxonomy" id="3386292"/>
    <lineage>
        <taxon>Archaea</taxon>
        <taxon>Methanobacteriati</taxon>
        <taxon>Methanobacteriota</taxon>
        <taxon>Stenosarchaea group</taxon>
        <taxon>Methanomicrobia</taxon>
        <taxon>Methanosarcinales</taxon>
        <taxon>ANME-2 cluster</taxon>
        <taxon>Candidatus Methanogasteraceae</taxon>
        <taxon>Candidatus Methanogaster</taxon>
    </lineage>
</organism>
<dbReference type="Proteomes" id="UP000248329">
    <property type="component" value="Unassembled WGS sequence"/>
</dbReference>
<proteinExistence type="predicted"/>
<keyword evidence="1" id="KW-0966">Cell projection</keyword>
<comment type="caution">
    <text evidence="1">The sequence shown here is derived from an EMBL/GenBank/DDBJ whole genome shotgun (WGS) entry which is preliminary data.</text>
</comment>